<accession>A0A2U1CJC7</accession>
<dbReference type="PANTHER" id="PTHR43369">
    <property type="entry name" value="PHOSPHORIBOSYLGLYCINAMIDE FORMYLTRANSFERASE"/>
    <property type="match status" value="1"/>
</dbReference>
<protein>
    <recommendedName>
        <fullName evidence="4">Phosphoribosylglycinamide formyltransferase</fullName>
        <ecNumber evidence="4">2.1.2.2</ecNumber>
    </recommendedName>
    <alternativeName>
        <fullName evidence="4">5'-phosphoribosylglycinamide transformylase</fullName>
    </alternativeName>
    <alternativeName>
        <fullName evidence="4">GAR transformylase</fullName>
        <shortName evidence="4">GART</shortName>
    </alternativeName>
</protein>
<evidence type="ECO:0000313" key="6">
    <source>
        <dbReference type="EMBL" id="PVY61095.1"/>
    </source>
</evidence>
<dbReference type="InterPro" id="IPR002376">
    <property type="entry name" value="Formyl_transf_N"/>
</dbReference>
<dbReference type="AlphaFoldDB" id="A0A2U1CJC7"/>
<dbReference type="HAMAP" id="MF_01930">
    <property type="entry name" value="PurN"/>
    <property type="match status" value="1"/>
</dbReference>
<feature type="active site" description="Proton donor" evidence="4">
    <location>
        <position position="116"/>
    </location>
</feature>
<dbReference type="Gene3D" id="3.40.50.170">
    <property type="entry name" value="Formyl transferase, N-terminal domain"/>
    <property type="match status" value="1"/>
</dbReference>
<comment type="similarity">
    <text evidence="4">Belongs to the GART family.</text>
</comment>
<feature type="domain" description="Formyl transferase N-terminal" evidence="5">
    <location>
        <begin position="10"/>
        <end position="188"/>
    </location>
</feature>
<comment type="function">
    <text evidence="4">Catalyzes the transfer of a formyl group from 10-formyltetrahydrofolate to 5-phospho-ribosyl-glycinamide (GAR), producing 5-phospho-ribosyl-N-formylglycinamide (FGAR) and tetrahydrofolate.</text>
</comment>
<dbReference type="InterPro" id="IPR036477">
    <property type="entry name" value="Formyl_transf_N_sf"/>
</dbReference>
<dbReference type="GO" id="GO:0004644">
    <property type="term" value="F:phosphoribosylglycinamide formyltransferase activity"/>
    <property type="evidence" value="ECO:0007669"/>
    <property type="project" value="UniProtKB-UniRule"/>
</dbReference>
<dbReference type="EC" id="2.1.2.2" evidence="4"/>
<name>A0A2U1CJC7_9BURK</name>
<keyword evidence="3 4" id="KW-0658">Purine biosynthesis</keyword>
<organism evidence="6 7">
    <name type="scientific">Pusillimonas noertemannii</name>
    <dbReference type="NCBI Taxonomy" id="305977"/>
    <lineage>
        <taxon>Bacteria</taxon>
        <taxon>Pseudomonadati</taxon>
        <taxon>Pseudomonadota</taxon>
        <taxon>Betaproteobacteria</taxon>
        <taxon>Burkholderiales</taxon>
        <taxon>Alcaligenaceae</taxon>
        <taxon>Pusillimonas</taxon>
    </lineage>
</organism>
<gene>
    <name evidence="4" type="primary">purN</name>
    <name evidence="6" type="ORF">C7440_3264</name>
</gene>
<dbReference type="UniPathway" id="UPA00074">
    <property type="reaction ID" value="UER00126"/>
</dbReference>
<dbReference type="NCBIfam" id="TIGR00639">
    <property type="entry name" value="PurN"/>
    <property type="match status" value="1"/>
</dbReference>
<sequence>MPESNSCRCRFVVLVSGRGSNMRAIVQALRDRVLPAEVCAVVSSSPDAAALDWAREQGIATVVVPHRNYASRELFDQALAQAIEAYRPDYVLLAGFMRVLTTGFVERFNGRLVNIHPSLLPSFPGLHTHQQALAMGVQWHGCTVHFVTPVLDHGPIIAQGVVPVLAGDTPADLAERLLCLEHQVYGEVARWLAEGRVTLDAMQRVQVRGVASRSFIRPSDNGGC</sequence>
<dbReference type="GO" id="GO:0005829">
    <property type="term" value="C:cytosol"/>
    <property type="evidence" value="ECO:0007669"/>
    <property type="project" value="TreeGrafter"/>
</dbReference>
<feature type="site" description="Raises pKa of active site His" evidence="4">
    <location>
        <position position="152"/>
    </location>
</feature>
<reference evidence="6 7" key="1">
    <citation type="submission" date="2018-04" db="EMBL/GenBank/DDBJ databases">
        <title>Genomic Encyclopedia of Type Strains, Phase IV (KMG-IV): sequencing the most valuable type-strain genomes for metagenomic binning, comparative biology and taxonomic classification.</title>
        <authorList>
            <person name="Goeker M."/>
        </authorList>
    </citation>
    <scope>NUCLEOTIDE SEQUENCE [LARGE SCALE GENOMIC DNA]</scope>
    <source>
        <strain evidence="6 7">DSM 10065</strain>
    </source>
</reference>
<evidence type="ECO:0000259" key="5">
    <source>
        <dbReference type="Pfam" id="PF00551"/>
    </source>
</evidence>
<dbReference type="OrthoDB" id="9806170at2"/>
<dbReference type="SUPFAM" id="SSF53328">
    <property type="entry name" value="Formyltransferase"/>
    <property type="match status" value="1"/>
</dbReference>
<feature type="binding site" evidence="4">
    <location>
        <position position="114"/>
    </location>
    <ligand>
        <name>(6R)-10-formyltetrahydrofolate</name>
        <dbReference type="ChEBI" id="CHEBI:195366"/>
    </ligand>
</feature>
<comment type="caution">
    <text evidence="4">Lacks conserved residue(s) required for the propagation of feature annotation.</text>
</comment>
<evidence type="ECO:0000256" key="1">
    <source>
        <dbReference type="ARBA" id="ARBA00005054"/>
    </source>
</evidence>
<keyword evidence="2 4" id="KW-0808">Transferase</keyword>
<dbReference type="InterPro" id="IPR004607">
    <property type="entry name" value="GART"/>
</dbReference>
<dbReference type="PANTHER" id="PTHR43369:SF2">
    <property type="entry name" value="PHOSPHORIBOSYLGLYCINAMIDE FORMYLTRANSFERASE"/>
    <property type="match status" value="1"/>
</dbReference>
<keyword evidence="7" id="KW-1185">Reference proteome</keyword>
<evidence type="ECO:0000313" key="7">
    <source>
        <dbReference type="Proteomes" id="UP000246145"/>
    </source>
</evidence>
<dbReference type="GO" id="GO:0006189">
    <property type="term" value="P:'de novo' IMP biosynthetic process"/>
    <property type="evidence" value="ECO:0007669"/>
    <property type="project" value="UniProtKB-UniRule"/>
</dbReference>
<comment type="pathway">
    <text evidence="1 4">Purine metabolism; IMP biosynthesis via de novo pathway; N(2)-formyl-N(1)-(5-phospho-D-ribosyl)glycinamide from N(1)-(5-phospho-D-ribosyl)glycinamide (10-formyl THF route): step 1/1.</text>
</comment>
<evidence type="ECO:0000256" key="2">
    <source>
        <dbReference type="ARBA" id="ARBA00022679"/>
    </source>
</evidence>
<evidence type="ECO:0000256" key="3">
    <source>
        <dbReference type="ARBA" id="ARBA00022755"/>
    </source>
</evidence>
<dbReference type="CDD" id="cd08645">
    <property type="entry name" value="FMT_core_GART"/>
    <property type="match status" value="1"/>
</dbReference>
<dbReference type="Proteomes" id="UP000246145">
    <property type="component" value="Unassembled WGS sequence"/>
</dbReference>
<proteinExistence type="inferred from homology"/>
<comment type="caution">
    <text evidence="6">The sequence shown here is derived from an EMBL/GenBank/DDBJ whole genome shotgun (WGS) entry which is preliminary data.</text>
</comment>
<feature type="binding site" evidence="4">
    <location>
        <position position="72"/>
    </location>
    <ligand>
        <name>(6R)-10-formyltetrahydrofolate</name>
        <dbReference type="ChEBI" id="CHEBI:195366"/>
    </ligand>
</feature>
<evidence type="ECO:0000256" key="4">
    <source>
        <dbReference type="HAMAP-Rule" id="MF_01930"/>
    </source>
</evidence>
<dbReference type="EMBL" id="QEKO01000005">
    <property type="protein sequence ID" value="PVY61095.1"/>
    <property type="molecule type" value="Genomic_DNA"/>
</dbReference>
<comment type="catalytic activity">
    <reaction evidence="4">
        <text>N(1)-(5-phospho-beta-D-ribosyl)glycinamide + (6R)-10-formyltetrahydrofolate = N(2)-formyl-N(1)-(5-phospho-beta-D-ribosyl)glycinamide + (6S)-5,6,7,8-tetrahydrofolate + H(+)</text>
        <dbReference type="Rhea" id="RHEA:15053"/>
        <dbReference type="ChEBI" id="CHEBI:15378"/>
        <dbReference type="ChEBI" id="CHEBI:57453"/>
        <dbReference type="ChEBI" id="CHEBI:143788"/>
        <dbReference type="ChEBI" id="CHEBI:147286"/>
        <dbReference type="ChEBI" id="CHEBI:195366"/>
        <dbReference type="EC" id="2.1.2.2"/>
    </reaction>
</comment>
<dbReference type="STRING" id="1231391.GCA_000308195_01291"/>
<dbReference type="Pfam" id="PF00551">
    <property type="entry name" value="Formyl_trans_N"/>
    <property type="match status" value="1"/>
</dbReference>
<dbReference type="RefSeq" id="WP_017523659.1">
    <property type="nucleotide sequence ID" value="NZ_JACCEX010000005.1"/>
</dbReference>
<feature type="binding site" evidence="4">
    <location>
        <begin position="19"/>
        <end position="21"/>
    </location>
    <ligand>
        <name>N(1)-(5-phospho-beta-D-ribosyl)glycinamide</name>
        <dbReference type="ChEBI" id="CHEBI:143788"/>
    </ligand>
</feature>